<dbReference type="Proteomes" id="UP000031670">
    <property type="component" value="Unassembled WGS sequence"/>
</dbReference>
<sequence>MKVGREIQTLQKRLNESKYKLNQLDQQDAKTVANRSQTGLQRALR</sequence>
<accession>A0A0B8PC50</accession>
<name>A0A0B8PC50_9VIBR</name>
<reference evidence="1 2" key="1">
    <citation type="submission" date="2015-01" db="EMBL/GenBank/DDBJ databases">
        <title>Vibrio sp. C5 JCM 19232 whole genome shotgun sequence.</title>
        <authorList>
            <person name="Sawabe T."/>
            <person name="Meirelles P."/>
            <person name="Feng G."/>
            <person name="Sayaka M."/>
            <person name="Hattori M."/>
            <person name="Ohkuma M."/>
        </authorList>
    </citation>
    <scope>NUCLEOTIDE SEQUENCE [LARGE SCALE GENOMIC DNA]</scope>
    <source>
        <strain evidence="1 2">JCM19232</strain>
    </source>
</reference>
<gene>
    <name evidence="1" type="ORF">JCM19232_1060</name>
</gene>
<evidence type="ECO:0000313" key="2">
    <source>
        <dbReference type="Proteomes" id="UP000031670"/>
    </source>
</evidence>
<dbReference type="EMBL" id="BBSA01000012">
    <property type="protein sequence ID" value="GAM64390.1"/>
    <property type="molecule type" value="Genomic_DNA"/>
</dbReference>
<dbReference type="AlphaFoldDB" id="A0A0B8PC50"/>
<organism evidence="1 2">
    <name type="scientific">Vibrio ishigakensis</name>
    <dbReference type="NCBI Taxonomy" id="1481914"/>
    <lineage>
        <taxon>Bacteria</taxon>
        <taxon>Pseudomonadati</taxon>
        <taxon>Pseudomonadota</taxon>
        <taxon>Gammaproteobacteria</taxon>
        <taxon>Vibrionales</taxon>
        <taxon>Vibrionaceae</taxon>
        <taxon>Vibrio</taxon>
    </lineage>
</organism>
<comment type="caution">
    <text evidence="1">The sequence shown here is derived from an EMBL/GenBank/DDBJ whole genome shotgun (WGS) entry which is preliminary data.</text>
</comment>
<proteinExistence type="predicted"/>
<reference evidence="1 2" key="2">
    <citation type="submission" date="2015-01" db="EMBL/GenBank/DDBJ databases">
        <authorList>
            <consortium name="NBRP consortium"/>
            <person name="Sawabe T."/>
            <person name="Meirelles P."/>
            <person name="Feng G."/>
            <person name="Sayaka M."/>
            <person name="Hattori M."/>
            <person name="Ohkuma M."/>
        </authorList>
    </citation>
    <scope>NUCLEOTIDE SEQUENCE [LARGE SCALE GENOMIC DNA]</scope>
    <source>
        <strain evidence="1 2">JCM19232</strain>
    </source>
</reference>
<evidence type="ECO:0000313" key="1">
    <source>
        <dbReference type="EMBL" id="GAM64390.1"/>
    </source>
</evidence>
<protein>
    <submittedName>
        <fullName evidence="1">Uncharacterized protein</fullName>
    </submittedName>
</protein>